<protein>
    <submittedName>
        <fullName evidence="1">Uncharacterized protein</fullName>
    </submittedName>
</protein>
<proteinExistence type="predicted"/>
<reference evidence="1" key="1">
    <citation type="submission" date="2014-11" db="EMBL/GenBank/DDBJ databases">
        <authorList>
            <person name="Amaro Gonzalez C."/>
        </authorList>
    </citation>
    <scope>NUCLEOTIDE SEQUENCE</scope>
</reference>
<dbReference type="AlphaFoldDB" id="A0A0E9XH79"/>
<reference evidence="1" key="2">
    <citation type="journal article" date="2015" name="Fish Shellfish Immunol.">
        <title>Early steps in the European eel (Anguilla anguilla)-Vibrio vulnificus interaction in the gills: Role of the RtxA13 toxin.</title>
        <authorList>
            <person name="Callol A."/>
            <person name="Pajuelo D."/>
            <person name="Ebbesson L."/>
            <person name="Teles M."/>
            <person name="MacKenzie S."/>
            <person name="Amaro C."/>
        </authorList>
    </citation>
    <scope>NUCLEOTIDE SEQUENCE</scope>
</reference>
<organism evidence="1">
    <name type="scientific">Anguilla anguilla</name>
    <name type="common">European freshwater eel</name>
    <name type="synonym">Muraena anguilla</name>
    <dbReference type="NCBI Taxonomy" id="7936"/>
    <lineage>
        <taxon>Eukaryota</taxon>
        <taxon>Metazoa</taxon>
        <taxon>Chordata</taxon>
        <taxon>Craniata</taxon>
        <taxon>Vertebrata</taxon>
        <taxon>Euteleostomi</taxon>
        <taxon>Actinopterygii</taxon>
        <taxon>Neopterygii</taxon>
        <taxon>Teleostei</taxon>
        <taxon>Anguilliformes</taxon>
        <taxon>Anguillidae</taxon>
        <taxon>Anguilla</taxon>
    </lineage>
</organism>
<sequence>MTSCHCNCKNSGSAKPTSICFQFRYHLDATMPLLNMRLSMCNYVLIHIGSALDIITHLLA</sequence>
<dbReference type="EMBL" id="GBXM01006568">
    <property type="protein sequence ID" value="JAI02010.1"/>
    <property type="molecule type" value="Transcribed_RNA"/>
</dbReference>
<name>A0A0E9XH79_ANGAN</name>
<accession>A0A0E9XH79</accession>
<evidence type="ECO:0000313" key="1">
    <source>
        <dbReference type="EMBL" id="JAI02010.1"/>
    </source>
</evidence>